<dbReference type="AlphaFoldDB" id="A0A350P801"/>
<sequence>MAAKAAIDAQTAQDTAKRQMALEQTKLDRSLAELLIKEGGLMDRLRLTEKGKGQRQETEGEQALTELGVKGDQALEQIAARGDQARQTAVLGSDLNIRESAIQNILDMKRDAAQNNKPVDKVLSDGMGNQQVLRIFPDGQTTVFGVGQEGKFAMDSPGKMRQGVLKNVTSYGSGTLSPEVTTDVESSIDIIYKPTGPQKILSEGLPLNLAIAIDKRAKAGFPMNIDETIIKDAQKMVADPVNTTLSEAESLAAQGEKLKTFIPEGLNIEGSFGGLSGPARVLRYINDQLVDVDPTGFYRDAMSIPDDAKKDIVKSDVHLNALADETLKLLYEELGNARLKAIVEVIQAEVAKIRPGAVSTDTQAYQQAQVLYKKLQEAEREANKIYKIDPKGTHDDKDFLIAKNMVENQLPILLRSFENLIDSLGVATRGVVDQGPGADVIGGRAAQSQQSFENLLQDRR</sequence>
<protein>
    <submittedName>
        <fullName evidence="1">Uncharacterized protein</fullName>
    </submittedName>
</protein>
<dbReference type="EMBL" id="DNAN01000598">
    <property type="protein sequence ID" value="HAW77418.1"/>
    <property type="molecule type" value="Genomic_DNA"/>
</dbReference>
<evidence type="ECO:0000313" key="2">
    <source>
        <dbReference type="Proteomes" id="UP000263517"/>
    </source>
</evidence>
<evidence type="ECO:0000313" key="1">
    <source>
        <dbReference type="EMBL" id="HAW77418.1"/>
    </source>
</evidence>
<accession>A0A350P801</accession>
<organism evidence="1 2">
    <name type="scientific">Alteromonas australica</name>
    <dbReference type="NCBI Taxonomy" id="589873"/>
    <lineage>
        <taxon>Bacteria</taxon>
        <taxon>Pseudomonadati</taxon>
        <taxon>Pseudomonadota</taxon>
        <taxon>Gammaproteobacteria</taxon>
        <taxon>Alteromonadales</taxon>
        <taxon>Alteromonadaceae</taxon>
        <taxon>Alteromonas/Salinimonas group</taxon>
        <taxon>Alteromonas</taxon>
    </lineage>
</organism>
<comment type="caution">
    <text evidence="1">The sequence shown here is derived from an EMBL/GenBank/DDBJ whole genome shotgun (WGS) entry which is preliminary data.</text>
</comment>
<gene>
    <name evidence="1" type="ORF">DCW74_17000</name>
</gene>
<reference evidence="1 2" key="1">
    <citation type="journal article" date="2018" name="Nat. Biotechnol.">
        <title>A standardized bacterial taxonomy based on genome phylogeny substantially revises the tree of life.</title>
        <authorList>
            <person name="Parks D.H."/>
            <person name="Chuvochina M."/>
            <person name="Waite D.W."/>
            <person name="Rinke C."/>
            <person name="Skarshewski A."/>
            <person name="Chaumeil P.A."/>
            <person name="Hugenholtz P."/>
        </authorList>
    </citation>
    <scope>NUCLEOTIDE SEQUENCE [LARGE SCALE GENOMIC DNA]</scope>
    <source>
        <strain evidence="1">UBA11978</strain>
    </source>
</reference>
<name>A0A350P801_9ALTE</name>
<dbReference type="Proteomes" id="UP000263517">
    <property type="component" value="Unassembled WGS sequence"/>
</dbReference>
<proteinExistence type="predicted"/>